<dbReference type="InterPro" id="IPR050465">
    <property type="entry name" value="UPF0194_transport"/>
</dbReference>
<feature type="domain" description="Multidrug resistance protein MdtA-like barrel-sandwich hybrid" evidence="6">
    <location>
        <begin position="73"/>
        <end position="256"/>
    </location>
</feature>
<reference evidence="8" key="2">
    <citation type="submission" date="2020-09" db="EMBL/GenBank/DDBJ databases">
        <authorList>
            <person name="Sun Q."/>
            <person name="Zhou Y."/>
        </authorList>
    </citation>
    <scope>NUCLEOTIDE SEQUENCE</scope>
    <source>
        <strain evidence="8">CGMCC 1.12919</strain>
    </source>
</reference>
<dbReference type="Gene3D" id="2.40.30.170">
    <property type="match status" value="1"/>
</dbReference>
<dbReference type="PANTHER" id="PTHR32347:SF23">
    <property type="entry name" value="BLL5650 PROTEIN"/>
    <property type="match status" value="1"/>
</dbReference>
<comment type="subcellular location">
    <subcellularLocation>
        <location evidence="1">Cell envelope</location>
    </subcellularLocation>
</comment>
<evidence type="ECO:0000313" key="8">
    <source>
        <dbReference type="EMBL" id="GGC84454.1"/>
    </source>
</evidence>
<gene>
    <name evidence="8" type="primary">mdtN</name>
    <name evidence="8" type="ORF">GCM10010994_47960</name>
</gene>
<dbReference type="SUPFAM" id="SSF111369">
    <property type="entry name" value="HlyD-like secretion proteins"/>
    <property type="match status" value="2"/>
</dbReference>
<dbReference type="Pfam" id="PF25917">
    <property type="entry name" value="BSH_RND"/>
    <property type="match status" value="1"/>
</dbReference>
<keyword evidence="9" id="KW-1185">Reference proteome</keyword>
<dbReference type="InterPro" id="IPR058625">
    <property type="entry name" value="MdtA-like_BSH"/>
</dbReference>
<evidence type="ECO:0000259" key="6">
    <source>
        <dbReference type="Pfam" id="PF25917"/>
    </source>
</evidence>
<evidence type="ECO:0000259" key="7">
    <source>
        <dbReference type="Pfam" id="PF25963"/>
    </source>
</evidence>
<organism evidence="8 9">
    <name type="scientific">Chelatococcus reniformis</name>
    <dbReference type="NCBI Taxonomy" id="1494448"/>
    <lineage>
        <taxon>Bacteria</taxon>
        <taxon>Pseudomonadati</taxon>
        <taxon>Pseudomonadota</taxon>
        <taxon>Alphaproteobacteria</taxon>
        <taxon>Hyphomicrobiales</taxon>
        <taxon>Chelatococcaceae</taxon>
        <taxon>Chelatococcus</taxon>
    </lineage>
</organism>
<dbReference type="EMBL" id="BMGG01000009">
    <property type="protein sequence ID" value="GGC84454.1"/>
    <property type="molecule type" value="Genomic_DNA"/>
</dbReference>
<evidence type="ECO:0000313" key="9">
    <source>
        <dbReference type="Proteomes" id="UP000637002"/>
    </source>
</evidence>
<feature type="region of interest" description="Disordered" evidence="4">
    <location>
        <begin position="1"/>
        <end position="22"/>
    </location>
</feature>
<evidence type="ECO:0000256" key="1">
    <source>
        <dbReference type="ARBA" id="ARBA00004196"/>
    </source>
</evidence>
<reference evidence="8" key="1">
    <citation type="journal article" date="2014" name="Int. J. Syst. Evol. Microbiol.">
        <title>Complete genome sequence of Corynebacterium casei LMG S-19264T (=DSM 44701T), isolated from a smear-ripened cheese.</title>
        <authorList>
            <consortium name="US DOE Joint Genome Institute (JGI-PGF)"/>
            <person name="Walter F."/>
            <person name="Albersmeier A."/>
            <person name="Kalinowski J."/>
            <person name="Ruckert C."/>
        </authorList>
    </citation>
    <scope>NUCLEOTIDE SEQUENCE</scope>
    <source>
        <strain evidence="8">CGMCC 1.12919</strain>
    </source>
</reference>
<dbReference type="GO" id="GO:0030313">
    <property type="term" value="C:cell envelope"/>
    <property type="evidence" value="ECO:0007669"/>
    <property type="project" value="UniProtKB-SubCell"/>
</dbReference>
<evidence type="ECO:0000256" key="3">
    <source>
        <dbReference type="SAM" id="Coils"/>
    </source>
</evidence>
<dbReference type="Gene3D" id="2.40.50.100">
    <property type="match status" value="1"/>
</dbReference>
<evidence type="ECO:0000259" key="5">
    <source>
        <dbReference type="Pfam" id="PF25876"/>
    </source>
</evidence>
<feature type="domain" description="p-hydroxybenzoic acid efflux pump subunit AaeA-like beta-barrel" evidence="7">
    <location>
        <begin position="260"/>
        <end position="354"/>
    </location>
</feature>
<dbReference type="Pfam" id="PF25876">
    <property type="entry name" value="HH_MFP_RND"/>
    <property type="match status" value="1"/>
</dbReference>
<dbReference type="RefSeq" id="WP_188611710.1">
    <property type="nucleotide sequence ID" value="NZ_BMGG01000009.1"/>
</dbReference>
<keyword evidence="2 3" id="KW-0175">Coiled coil</keyword>
<accession>A0A916XMI8</accession>
<protein>
    <submittedName>
        <fullName evidence="8">Multidrug resistance protein MdtN</fullName>
    </submittedName>
</protein>
<evidence type="ECO:0000256" key="2">
    <source>
        <dbReference type="ARBA" id="ARBA00023054"/>
    </source>
</evidence>
<dbReference type="Pfam" id="PF25963">
    <property type="entry name" value="Beta-barrel_AAEA"/>
    <property type="match status" value="1"/>
</dbReference>
<evidence type="ECO:0000256" key="4">
    <source>
        <dbReference type="SAM" id="MobiDB-lite"/>
    </source>
</evidence>
<dbReference type="PANTHER" id="PTHR32347">
    <property type="entry name" value="EFFLUX SYSTEM COMPONENT YKNX-RELATED"/>
    <property type="match status" value="1"/>
</dbReference>
<dbReference type="AlphaFoldDB" id="A0A916XMI8"/>
<sequence length="356" mass="38887">MEAPLSDVTVRKDEAEPGPVAPPRPRFVEELGPWLVRHAAVAVLAVGVFAYAFYEFSAAFFAYTGDAYVAGDSVAVAPTVAGPISMLAVRDNDSVQAGDVLFRIDPRPYELTVAENEAKLVLAEANLVQANDEVSAAIDEVNQRQATLADAQVTENRYRTLRGNEFASQQQLDDATRDARIASALFLAAKARLTAARQGVVIAQAERTVAARALARARYDLGQTTVVAPAAGRVAPFLARVGDYRTVSEAVLAIVTNSNWRIVANLTERHLSRVMPGQTVWLTIGSRPWQVYTGRIRSVANGVSRTKGEVKVLPYVETTTDWIRLPRRFPVEVDLGDLPRQQPMFLGADARVLVWF</sequence>
<comment type="caution">
    <text evidence="8">The sequence shown here is derived from an EMBL/GenBank/DDBJ whole genome shotgun (WGS) entry which is preliminary data.</text>
</comment>
<dbReference type="Proteomes" id="UP000637002">
    <property type="component" value="Unassembled WGS sequence"/>
</dbReference>
<dbReference type="InterPro" id="IPR058624">
    <property type="entry name" value="MdtA-like_HH"/>
</dbReference>
<proteinExistence type="predicted"/>
<dbReference type="Gene3D" id="1.10.287.470">
    <property type="entry name" value="Helix hairpin bin"/>
    <property type="match status" value="1"/>
</dbReference>
<feature type="domain" description="Multidrug resistance protein MdtA-like alpha-helical hairpin" evidence="5">
    <location>
        <begin position="142"/>
        <end position="197"/>
    </location>
</feature>
<feature type="coiled-coil region" evidence="3">
    <location>
        <begin position="113"/>
        <end position="140"/>
    </location>
</feature>
<dbReference type="InterPro" id="IPR058634">
    <property type="entry name" value="AaeA-lik-b-barrel"/>
</dbReference>
<name>A0A916XMI8_9HYPH</name>